<dbReference type="AlphaFoldDB" id="A0A0H5Q2M1"/>
<sequence>MTRRRLRQSLSFQGFRVDGGTITLIARLAVETSSGKMQGVGPLLRCEFPARELLDDDLCNAAAWAQQREAEATAIARMLQAAADQSTLF</sequence>
<evidence type="ECO:0000313" key="1">
    <source>
        <dbReference type="EMBL" id="CRY96138.1"/>
    </source>
</evidence>
<name>A0A0H5Q2M1_9ZZZZ</name>
<dbReference type="EMBL" id="LN853539">
    <property type="protein sequence ID" value="CRY96138.1"/>
    <property type="molecule type" value="Genomic_DNA"/>
</dbReference>
<proteinExistence type="predicted"/>
<protein>
    <submittedName>
        <fullName evidence="1">Uncharacterized protein</fullName>
    </submittedName>
</protein>
<accession>A0A0H5Q2M1</accession>
<reference evidence="1" key="2">
    <citation type="submission" date="2015-07" db="EMBL/GenBank/DDBJ databases">
        <title>Plasmids, circular viruses and viroids from rat gut.</title>
        <authorList>
            <person name="Jorgensen T.J."/>
            <person name="Hansen M.A."/>
            <person name="Xu Z."/>
            <person name="Tabak M.A."/>
            <person name="Sorensen S.J."/>
            <person name="Hansen L.H."/>
        </authorList>
    </citation>
    <scope>NUCLEOTIDE SEQUENCE</scope>
    <source>
        <strain evidence="1">RGFK0942</strain>
    </source>
</reference>
<organism evidence="1">
    <name type="scientific">uncultured prokaryote</name>
    <dbReference type="NCBI Taxonomy" id="198431"/>
    <lineage>
        <taxon>unclassified sequences</taxon>
        <taxon>environmental samples</taxon>
    </lineage>
</organism>
<reference evidence="1" key="1">
    <citation type="submission" date="2015-06" db="EMBL/GenBank/DDBJ databases">
        <authorList>
            <person name="Joergensen T."/>
        </authorList>
    </citation>
    <scope>NUCLEOTIDE SEQUENCE</scope>
    <source>
        <strain evidence="1">RGFK0942</strain>
    </source>
</reference>